<evidence type="ECO:0000256" key="2">
    <source>
        <dbReference type="ARBA" id="ARBA00006472"/>
    </source>
</evidence>
<reference evidence="5 6" key="1">
    <citation type="submission" date="2019-02" db="EMBL/GenBank/DDBJ databases">
        <title>Deep-cultivation of Planctomycetes and their phenomic and genomic characterization uncovers novel biology.</title>
        <authorList>
            <person name="Wiegand S."/>
            <person name="Jogler M."/>
            <person name="Boedeker C."/>
            <person name="Pinto D."/>
            <person name="Vollmers J."/>
            <person name="Rivas-Marin E."/>
            <person name="Kohn T."/>
            <person name="Peeters S.H."/>
            <person name="Heuer A."/>
            <person name="Rast P."/>
            <person name="Oberbeckmann S."/>
            <person name="Bunk B."/>
            <person name="Jeske O."/>
            <person name="Meyerdierks A."/>
            <person name="Storesund J.E."/>
            <person name="Kallscheuer N."/>
            <person name="Luecker S."/>
            <person name="Lage O.M."/>
            <person name="Pohl T."/>
            <person name="Merkel B.J."/>
            <person name="Hornburger P."/>
            <person name="Mueller R.-W."/>
            <person name="Bruemmer F."/>
            <person name="Labrenz M."/>
            <person name="Spormann A.M."/>
            <person name="Op den Camp H."/>
            <person name="Overmann J."/>
            <person name="Amann R."/>
            <person name="Jetten M.S.M."/>
            <person name="Mascher T."/>
            <person name="Medema M.H."/>
            <person name="Devos D.P."/>
            <person name="Kaster A.-K."/>
            <person name="Ovreas L."/>
            <person name="Rohde M."/>
            <person name="Galperin M.Y."/>
            <person name="Jogler C."/>
        </authorList>
    </citation>
    <scope>NUCLEOTIDE SEQUENCE [LARGE SCALE GENOMIC DNA]</scope>
    <source>
        <strain evidence="5 6">FF011L</strain>
    </source>
</reference>
<dbReference type="KEGG" id="rml:FF011L_20170"/>
<evidence type="ECO:0000313" key="5">
    <source>
        <dbReference type="EMBL" id="QDS93255.1"/>
    </source>
</evidence>
<dbReference type="EMBL" id="CP036262">
    <property type="protein sequence ID" value="QDS93255.1"/>
    <property type="molecule type" value="Genomic_DNA"/>
</dbReference>
<dbReference type="OrthoDB" id="9800108at2"/>
<evidence type="ECO:0000313" key="6">
    <source>
        <dbReference type="Proteomes" id="UP000320672"/>
    </source>
</evidence>
<dbReference type="SUPFAM" id="SSF55248">
    <property type="entry name" value="PCD-like"/>
    <property type="match status" value="1"/>
</dbReference>
<dbReference type="GO" id="GO:0006729">
    <property type="term" value="P:tetrahydrobiopterin biosynthetic process"/>
    <property type="evidence" value="ECO:0007669"/>
    <property type="project" value="InterPro"/>
</dbReference>
<evidence type="ECO:0000256" key="4">
    <source>
        <dbReference type="ARBA" id="ARBA00023239"/>
    </source>
</evidence>
<organism evidence="5 6">
    <name type="scientific">Roseimaritima multifibrata</name>
    <dbReference type="NCBI Taxonomy" id="1930274"/>
    <lineage>
        <taxon>Bacteria</taxon>
        <taxon>Pseudomonadati</taxon>
        <taxon>Planctomycetota</taxon>
        <taxon>Planctomycetia</taxon>
        <taxon>Pirellulales</taxon>
        <taxon>Pirellulaceae</taxon>
        <taxon>Roseimaritima</taxon>
    </lineage>
</organism>
<comment type="catalytic activity">
    <reaction evidence="1">
        <text>(4aS,6R)-4a-hydroxy-L-erythro-5,6,7,8-tetrahydrobiopterin = (6R)-L-erythro-6,7-dihydrobiopterin + H2O</text>
        <dbReference type="Rhea" id="RHEA:11920"/>
        <dbReference type="ChEBI" id="CHEBI:15377"/>
        <dbReference type="ChEBI" id="CHEBI:15642"/>
        <dbReference type="ChEBI" id="CHEBI:43120"/>
        <dbReference type="EC" id="4.2.1.96"/>
    </reaction>
</comment>
<dbReference type="InterPro" id="IPR036428">
    <property type="entry name" value="PCD_sf"/>
</dbReference>
<dbReference type="PANTHER" id="PTHR12599:SF0">
    <property type="entry name" value="PTERIN-4-ALPHA-CARBINOLAMINE DEHYDRATASE"/>
    <property type="match status" value="1"/>
</dbReference>
<dbReference type="GO" id="GO:0008124">
    <property type="term" value="F:4-alpha-hydroxytetrahydrobiopterin dehydratase activity"/>
    <property type="evidence" value="ECO:0007669"/>
    <property type="project" value="UniProtKB-EC"/>
</dbReference>
<dbReference type="RefSeq" id="WP_145351453.1">
    <property type="nucleotide sequence ID" value="NZ_CP036262.1"/>
</dbReference>
<evidence type="ECO:0000256" key="1">
    <source>
        <dbReference type="ARBA" id="ARBA00001554"/>
    </source>
</evidence>
<dbReference type="PANTHER" id="PTHR12599">
    <property type="entry name" value="PTERIN-4-ALPHA-CARBINOLAMINE DEHYDRATASE"/>
    <property type="match status" value="1"/>
</dbReference>
<proteinExistence type="inferred from homology"/>
<dbReference type="InterPro" id="IPR001533">
    <property type="entry name" value="Pterin_deHydtase"/>
</dbReference>
<keyword evidence="4 5" id="KW-0456">Lyase</keyword>
<dbReference type="Pfam" id="PF01329">
    <property type="entry name" value="Pterin_4a"/>
    <property type="match status" value="1"/>
</dbReference>
<dbReference type="Gene3D" id="3.30.1360.20">
    <property type="entry name" value="Transcriptional coactivator/pterin dehydratase"/>
    <property type="match status" value="1"/>
</dbReference>
<dbReference type="EC" id="4.2.1.96" evidence="3"/>
<gene>
    <name evidence="5" type="ORF">FF011L_20170</name>
</gene>
<evidence type="ECO:0000256" key="3">
    <source>
        <dbReference type="ARBA" id="ARBA00013252"/>
    </source>
</evidence>
<protein>
    <recommendedName>
        <fullName evidence="3">4a-hydroxytetrahydrobiopterin dehydratase</fullName>
        <ecNumber evidence="3">4.2.1.96</ecNumber>
    </recommendedName>
</protein>
<dbReference type="AlphaFoldDB" id="A0A517MED6"/>
<keyword evidence="6" id="KW-1185">Reference proteome</keyword>
<accession>A0A517MED6</accession>
<dbReference type="Proteomes" id="UP000320672">
    <property type="component" value="Chromosome"/>
</dbReference>
<name>A0A517MED6_9BACT</name>
<sequence>MQRSELTARRCQACEGGIPALQEPAIRSMLAAVPEWNWVPGENCIERRWKLKNFVQAVAWLQTVADIAEAEQHHPDLHLTGYRNLKIVLTTHAIEGLSENDFIVAAHIDAAWEAAAKEADNHAT</sequence>
<comment type="similarity">
    <text evidence="2">Belongs to the pterin-4-alpha-carbinolamine dehydratase family.</text>
</comment>